<evidence type="ECO:0000256" key="4">
    <source>
        <dbReference type="ARBA" id="ARBA00020963"/>
    </source>
</evidence>
<dbReference type="PANTHER" id="PTHR12213">
    <property type="entry name" value="CORRINOID ADENOSYLTRANSFERASE"/>
    <property type="match status" value="1"/>
</dbReference>
<reference evidence="15 16" key="1">
    <citation type="submission" date="2020-07" db="EMBL/GenBank/DDBJ databases">
        <title>Thermoactinomyces phylogeny.</title>
        <authorList>
            <person name="Dunlap C."/>
        </authorList>
    </citation>
    <scope>NUCLEOTIDE SEQUENCE [LARGE SCALE GENOMIC DNA]</scope>
    <source>
        <strain evidence="15 16">AMNI-1</strain>
    </source>
</reference>
<dbReference type="Gene3D" id="3.30.450.150">
    <property type="entry name" value="Haem-degrading domain"/>
    <property type="match status" value="1"/>
</dbReference>
<evidence type="ECO:0000256" key="3">
    <source>
        <dbReference type="ARBA" id="ARBA00012454"/>
    </source>
</evidence>
<dbReference type="InterPro" id="IPR009221">
    <property type="entry name" value="PduO"/>
</dbReference>
<evidence type="ECO:0000256" key="7">
    <source>
        <dbReference type="ARBA" id="ARBA00022741"/>
    </source>
</evidence>
<protein>
    <recommendedName>
        <fullName evidence="4">Corrinoid adenosyltransferase</fullName>
        <ecNumber evidence="3">2.5.1.17</ecNumber>
    </recommendedName>
    <alternativeName>
        <fullName evidence="9">Cob(II)alamin adenosyltransferase</fullName>
    </alternativeName>
    <alternativeName>
        <fullName evidence="11">Cob(II)yrinic acid a,c-diamide adenosyltransferase</fullName>
    </alternativeName>
    <alternativeName>
        <fullName evidence="10">Cobinamide/cobalamin adenosyltransferase</fullName>
    </alternativeName>
</protein>
<sequence>MAIYTKKGDQGETGLLGGSRVGKDSVKVSCYGTLDEANASLGIAYSLLKNDQLKERLRKIQKQLFVVGSELASDSKGKDLLENRIQSSDIADLEQTIDTLEKYLGPLHEFVIPGETPASAALHQARAIIRRAERHMVKLDKTEPVRDELKKYMNRLSDAIFMLARAEVRSSFADKVKSRVMQKLEQSEKNRSTGLHLDTAKKMAEAAETYANEIGVPITFSAVDEHGNLILVHRMEGSLLASLDISQNKAYSSLALKMPTHEISRQAQPGKDLYGIANANRNRIVTFGGGYPIRQNGKVIGGIGISGGTVAEDMWIAEKVVKKFEAGLR</sequence>
<dbReference type="InterPro" id="IPR036451">
    <property type="entry name" value="CblAdoTrfase-like_sf"/>
</dbReference>
<dbReference type="Pfam" id="PF01923">
    <property type="entry name" value="Cob_adeno_trans"/>
    <property type="match status" value="1"/>
</dbReference>
<dbReference type="GO" id="GO:0005524">
    <property type="term" value="F:ATP binding"/>
    <property type="evidence" value="ECO:0007669"/>
    <property type="project" value="UniProtKB-KW"/>
</dbReference>
<dbReference type="Pfam" id="PF03928">
    <property type="entry name" value="HbpS-like"/>
    <property type="match status" value="1"/>
</dbReference>
<dbReference type="InterPro" id="IPR038084">
    <property type="entry name" value="PduO/GlcC-like_sf"/>
</dbReference>
<feature type="domain" description="Cobalamin adenosyltransferase-like" evidence="14">
    <location>
        <begin position="3"/>
        <end position="166"/>
    </location>
</feature>
<evidence type="ECO:0000256" key="5">
    <source>
        <dbReference type="ARBA" id="ARBA00022573"/>
    </source>
</evidence>
<evidence type="ECO:0000256" key="11">
    <source>
        <dbReference type="ARBA" id="ARBA00033354"/>
    </source>
</evidence>
<dbReference type="PIRSF" id="PIRSF036411">
    <property type="entry name" value="ATR_PduO"/>
    <property type="match status" value="1"/>
</dbReference>
<evidence type="ECO:0000256" key="1">
    <source>
        <dbReference type="ARBA" id="ARBA00005121"/>
    </source>
</evidence>
<comment type="caution">
    <text evidence="15">The sequence shown here is derived from an EMBL/GenBank/DDBJ whole genome shotgun (WGS) entry which is preliminary data.</text>
</comment>
<dbReference type="EMBL" id="JACEOL010000043">
    <property type="protein sequence ID" value="MBA4603270.1"/>
    <property type="molecule type" value="Genomic_DNA"/>
</dbReference>
<dbReference type="InterPro" id="IPR029499">
    <property type="entry name" value="PduO-typ"/>
</dbReference>
<dbReference type="GO" id="GO:0008817">
    <property type="term" value="F:corrinoid adenosyltransferase activity"/>
    <property type="evidence" value="ECO:0007669"/>
    <property type="project" value="UniProtKB-EC"/>
</dbReference>
<evidence type="ECO:0000256" key="9">
    <source>
        <dbReference type="ARBA" id="ARBA00031529"/>
    </source>
</evidence>
<organism evidence="15 16">
    <name type="scientific">Thermoactinomyces mirandus</name>
    <dbReference type="NCBI Taxonomy" id="2756294"/>
    <lineage>
        <taxon>Bacteria</taxon>
        <taxon>Bacillati</taxon>
        <taxon>Bacillota</taxon>
        <taxon>Bacilli</taxon>
        <taxon>Bacillales</taxon>
        <taxon>Thermoactinomycetaceae</taxon>
        <taxon>Thermoactinomyces</taxon>
    </lineage>
</organism>
<dbReference type="GO" id="GO:0009236">
    <property type="term" value="P:cobalamin biosynthetic process"/>
    <property type="evidence" value="ECO:0007669"/>
    <property type="project" value="UniProtKB-KW"/>
</dbReference>
<dbReference type="EC" id="2.5.1.17" evidence="3"/>
<evidence type="ECO:0000256" key="12">
    <source>
        <dbReference type="ARBA" id="ARBA00048555"/>
    </source>
</evidence>
<dbReference type="PANTHER" id="PTHR12213:SF0">
    <property type="entry name" value="CORRINOID ADENOSYLTRANSFERASE MMAB"/>
    <property type="match status" value="1"/>
</dbReference>
<comment type="similarity">
    <text evidence="2">Belongs to the Cob(I)alamin adenosyltransferase family.</text>
</comment>
<evidence type="ECO:0000256" key="10">
    <source>
        <dbReference type="ARBA" id="ARBA00033334"/>
    </source>
</evidence>
<keyword evidence="7" id="KW-0547">Nucleotide-binding</keyword>
<dbReference type="InterPro" id="IPR005624">
    <property type="entry name" value="PduO/GlcC-like"/>
</dbReference>
<dbReference type="InterPro" id="IPR016030">
    <property type="entry name" value="CblAdoTrfase-like"/>
</dbReference>
<dbReference type="Proteomes" id="UP000538292">
    <property type="component" value="Unassembled WGS sequence"/>
</dbReference>
<evidence type="ECO:0000313" key="16">
    <source>
        <dbReference type="Proteomes" id="UP000538292"/>
    </source>
</evidence>
<evidence type="ECO:0000256" key="8">
    <source>
        <dbReference type="ARBA" id="ARBA00022840"/>
    </source>
</evidence>
<keyword evidence="8" id="KW-0067">ATP-binding</keyword>
<comment type="catalytic activity">
    <reaction evidence="13">
        <text>2 cob(II)alamin + reduced [electron-transfer flavoprotein] + 2 ATP = 2 adenosylcob(III)alamin + 2 triphosphate + oxidized [electron-transfer flavoprotein] + 3 H(+)</text>
        <dbReference type="Rhea" id="RHEA:28671"/>
        <dbReference type="Rhea" id="RHEA-COMP:10685"/>
        <dbReference type="Rhea" id="RHEA-COMP:10686"/>
        <dbReference type="ChEBI" id="CHEBI:15378"/>
        <dbReference type="ChEBI" id="CHEBI:16304"/>
        <dbReference type="ChEBI" id="CHEBI:18036"/>
        <dbReference type="ChEBI" id="CHEBI:18408"/>
        <dbReference type="ChEBI" id="CHEBI:30616"/>
        <dbReference type="ChEBI" id="CHEBI:57692"/>
        <dbReference type="ChEBI" id="CHEBI:58307"/>
        <dbReference type="EC" id="2.5.1.17"/>
    </reaction>
</comment>
<evidence type="ECO:0000259" key="14">
    <source>
        <dbReference type="Pfam" id="PF01923"/>
    </source>
</evidence>
<dbReference type="Gene3D" id="1.20.1200.10">
    <property type="entry name" value="Cobalamin adenosyltransferase-like"/>
    <property type="match status" value="1"/>
</dbReference>
<comment type="catalytic activity">
    <reaction evidence="12">
        <text>2 cob(II)yrinate a,c diamide + reduced [electron-transfer flavoprotein] + 2 ATP = 2 adenosylcob(III)yrinate a,c-diamide + 2 triphosphate + oxidized [electron-transfer flavoprotein] + 3 H(+)</text>
        <dbReference type="Rhea" id="RHEA:11528"/>
        <dbReference type="Rhea" id="RHEA-COMP:10685"/>
        <dbReference type="Rhea" id="RHEA-COMP:10686"/>
        <dbReference type="ChEBI" id="CHEBI:15378"/>
        <dbReference type="ChEBI" id="CHEBI:18036"/>
        <dbReference type="ChEBI" id="CHEBI:30616"/>
        <dbReference type="ChEBI" id="CHEBI:57692"/>
        <dbReference type="ChEBI" id="CHEBI:58307"/>
        <dbReference type="ChEBI" id="CHEBI:58503"/>
        <dbReference type="ChEBI" id="CHEBI:58537"/>
        <dbReference type="EC" id="2.5.1.17"/>
    </reaction>
</comment>
<keyword evidence="6 15" id="KW-0808">Transferase</keyword>
<evidence type="ECO:0000313" key="15">
    <source>
        <dbReference type="EMBL" id="MBA4603270.1"/>
    </source>
</evidence>
<accession>A0A7W1XU49</accession>
<evidence type="ECO:0000256" key="13">
    <source>
        <dbReference type="ARBA" id="ARBA00048692"/>
    </source>
</evidence>
<dbReference type="NCBIfam" id="TIGR00636">
    <property type="entry name" value="PduO_Nterm"/>
    <property type="match status" value="1"/>
</dbReference>
<keyword evidence="16" id="KW-1185">Reference proteome</keyword>
<comment type="pathway">
    <text evidence="1">Cofactor biosynthesis; adenosylcobalamin biosynthesis; adenosylcobalamin from cob(II)yrinate a,c-diamide: step 2/7.</text>
</comment>
<dbReference type="AlphaFoldDB" id="A0A7W1XU49"/>
<dbReference type="SUPFAM" id="SSF89028">
    <property type="entry name" value="Cobalamin adenosyltransferase-like"/>
    <property type="match status" value="1"/>
</dbReference>
<keyword evidence="5" id="KW-0169">Cobalamin biosynthesis</keyword>
<name>A0A7W1XU49_9BACL</name>
<gene>
    <name evidence="15" type="ORF">H2C83_13260</name>
</gene>
<proteinExistence type="inferred from homology"/>
<evidence type="ECO:0000256" key="6">
    <source>
        <dbReference type="ARBA" id="ARBA00022679"/>
    </source>
</evidence>
<evidence type="ECO:0000256" key="2">
    <source>
        <dbReference type="ARBA" id="ARBA00007487"/>
    </source>
</evidence>
<dbReference type="SUPFAM" id="SSF143744">
    <property type="entry name" value="GlcG-like"/>
    <property type="match status" value="1"/>
</dbReference>